<name>A0A7R8VC36_TIMDO</name>
<feature type="coiled-coil region" evidence="1">
    <location>
        <begin position="104"/>
        <end position="131"/>
    </location>
</feature>
<organism evidence="3">
    <name type="scientific">Timema douglasi</name>
    <name type="common">Walking stick</name>
    <dbReference type="NCBI Taxonomy" id="61478"/>
    <lineage>
        <taxon>Eukaryota</taxon>
        <taxon>Metazoa</taxon>
        <taxon>Ecdysozoa</taxon>
        <taxon>Arthropoda</taxon>
        <taxon>Hexapoda</taxon>
        <taxon>Insecta</taxon>
        <taxon>Pterygota</taxon>
        <taxon>Neoptera</taxon>
        <taxon>Polyneoptera</taxon>
        <taxon>Phasmatodea</taxon>
        <taxon>Timematodea</taxon>
        <taxon>Timematoidea</taxon>
        <taxon>Timematidae</taxon>
        <taxon>Timema</taxon>
    </lineage>
</organism>
<dbReference type="EMBL" id="OA564839">
    <property type="protein sequence ID" value="CAD7195653.1"/>
    <property type="molecule type" value="Genomic_DNA"/>
</dbReference>
<proteinExistence type="predicted"/>
<gene>
    <name evidence="3" type="ORF">TDIB3V08_LOCUS2033</name>
</gene>
<protein>
    <submittedName>
        <fullName evidence="3">Uncharacterized protein</fullName>
    </submittedName>
</protein>
<evidence type="ECO:0000256" key="2">
    <source>
        <dbReference type="SAM" id="MobiDB-lite"/>
    </source>
</evidence>
<evidence type="ECO:0000256" key="1">
    <source>
        <dbReference type="SAM" id="Coils"/>
    </source>
</evidence>
<evidence type="ECO:0000313" key="3">
    <source>
        <dbReference type="EMBL" id="CAD7195653.1"/>
    </source>
</evidence>
<dbReference type="AlphaFoldDB" id="A0A7R8VC36"/>
<feature type="compositionally biased region" description="Basic and acidic residues" evidence="2">
    <location>
        <begin position="31"/>
        <end position="47"/>
    </location>
</feature>
<keyword evidence="1" id="KW-0175">Coiled coil</keyword>
<feature type="region of interest" description="Disordered" evidence="2">
    <location>
        <begin position="23"/>
        <end position="47"/>
    </location>
</feature>
<reference evidence="3" key="1">
    <citation type="submission" date="2020-11" db="EMBL/GenBank/DDBJ databases">
        <authorList>
            <person name="Tran Van P."/>
        </authorList>
    </citation>
    <scope>NUCLEOTIDE SEQUENCE</scope>
</reference>
<accession>A0A7R8VC36</accession>
<feature type="coiled-coil region" evidence="1">
    <location>
        <begin position="165"/>
        <end position="192"/>
    </location>
</feature>
<sequence>MIAEEPRKQEDKSEEILSLHSQLATATSNLEAREGVEEPRKQEDKSEEILSLHSQLATATSNLEAREEVLSFKNQDIQKLIYSLKSVQTELTQLQNIHQECGNATLAIKQLNAAQDEIQALKTKITTFEAQEEPRKPEDKSEEILSLHSQLATATSNLKAREGVIANQEEMINILQESCKLHEKEIKELQTKTNKLYDGQQAQLVGLQEVLLATKQQLQDMQGKGYEVSVSQGWGWNHNDNQHTHIGKHHVHDEVALRVSHSSLMSSDRMKPRSGDWAEVALRVSHSSLMSSDRMKPRSGDWAHETDYPNCIVSLFNIIGFPSAQFNIKDHVISVLQLDLNEIATQYKDCYSEFLLTYLMVGHLQLLPPPWSVMRRFPWSSALLPAAIVGDTRLPSVLDLTLLPAALVGDASPPSVLDAALCCYCR</sequence>